<name>A0AAW1PHW8_9CHLO</name>
<dbReference type="Proteomes" id="UP001465755">
    <property type="component" value="Unassembled WGS sequence"/>
</dbReference>
<gene>
    <name evidence="1" type="ORF">WJX73_006991</name>
</gene>
<organism evidence="1 2">
    <name type="scientific">Symbiochloris irregularis</name>
    <dbReference type="NCBI Taxonomy" id="706552"/>
    <lineage>
        <taxon>Eukaryota</taxon>
        <taxon>Viridiplantae</taxon>
        <taxon>Chlorophyta</taxon>
        <taxon>core chlorophytes</taxon>
        <taxon>Trebouxiophyceae</taxon>
        <taxon>Trebouxiales</taxon>
        <taxon>Trebouxiaceae</taxon>
        <taxon>Symbiochloris</taxon>
    </lineage>
</organism>
<protein>
    <submittedName>
        <fullName evidence="1">Uncharacterized protein</fullName>
    </submittedName>
</protein>
<keyword evidence="2" id="KW-1185">Reference proteome</keyword>
<dbReference type="EMBL" id="JALJOQ010000026">
    <property type="protein sequence ID" value="KAK9808192.1"/>
    <property type="molecule type" value="Genomic_DNA"/>
</dbReference>
<sequence length="311" mass="34271">MHSKRAQSPGKQGCASAIASGSVQLDDMAMGYLQRVDCNSALRVLKILQEQNPEKLKNPSAYIVALLKKAQSDLLSTRWPGQSSSRDIHLGAFSKPYKPVLQHTRSDVNTVPVTDMPPRSHSSPEVLANKAQVPVAQEEAIPSKPVVRKSYKDLPVISKTVSGRFDLSRDKQHVKLMETFNTSLMAHDCTVEVMGCSQERLAEFVQRQVLELPAEDVPEGCTRPYGQVLLLLVSETDGSLHGPWAAMPSTNSPDQAAVQQVTFRRTAIYIRLPQAATFCILDYEETGWYLPQSLKLKGKKAFIKALTASKG</sequence>
<reference evidence="1 2" key="1">
    <citation type="journal article" date="2024" name="Nat. Commun.">
        <title>Phylogenomics reveals the evolutionary origins of lichenization in chlorophyte algae.</title>
        <authorList>
            <person name="Puginier C."/>
            <person name="Libourel C."/>
            <person name="Otte J."/>
            <person name="Skaloud P."/>
            <person name="Haon M."/>
            <person name="Grisel S."/>
            <person name="Petersen M."/>
            <person name="Berrin J.G."/>
            <person name="Delaux P.M."/>
            <person name="Dal Grande F."/>
            <person name="Keller J."/>
        </authorList>
    </citation>
    <scope>NUCLEOTIDE SEQUENCE [LARGE SCALE GENOMIC DNA]</scope>
    <source>
        <strain evidence="1 2">SAG 2036</strain>
    </source>
</reference>
<evidence type="ECO:0000313" key="2">
    <source>
        <dbReference type="Proteomes" id="UP001465755"/>
    </source>
</evidence>
<comment type="caution">
    <text evidence="1">The sequence shown here is derived from an EMBL/GenBank/DDBJ whole genome shotgun (WGS) entry which is preliminary data.</text>
</comment>
<proteinExistence type="predicted"/>
<dbReference type="AlphaFoldDB" id="A0AAW1PHW8"/>
<evidence type="ECO:0000313" key="1">
    <source>
        <dbReference type="EMBL" id="KAK9808192.1"/>
    </source>
</evidence>
<accession>A0AAW1PHW8</accession>